<keyword evidence="2" id="KW-1185">Reference proteome</keyword>
<gene>
    <name evidence="1" type="ORF">SAMN05878503_102344</name>
</gene>
<dbReference type="AlphaFoldDB" id="A0A285CNA8"/>
<name>A0A285CNA8_9RHOB</name>
<evidence type="ECO:0000313" key="1">
    <source>
        <dbReference type="EMBL" id="SNX68905.1"/>
    </source>
</evidence>
<dbReference type="RefSeq" id="WP_097029359.1">
    <property type="nucleotide sequence ID" value="NZ_OAOQ01000002.1"/>
</dbReference>
<reference evidence="2" key="1">
    <citation type="submission" date="2017-08" db="EMBL/GenBank/DDBJ databases">
        <authorList>
            <person name="Varghese N."/>
            <person name="Submissions S."/>
        </authorList>
    </citation>
    <scope>NUCLEOTIDE SEQUENCE [LARGE SCALE GENOMIC DNA]</scope>
    <source>
        <strain evidence="2">JA234</strain>
    </source>
</reference>
<dbReference type="Proteomes" id="UP000219467">
    <property type="component" value="Unassembled WGS sequence"/>
</dbReference>
<dbReference type="EMBL" id="OAOQ01000002">
    <property type="protein sequence ID" value="SNX68905.1"/>
    <property type="molecule type" value="Genomic_DNA"/>
</dbReference>
<organism evidence="1 2">
    <name type="scientific">Cereibacter ovatus</name>
    <dbReference type="NCBI Taxonomy" id="439529"/>
    <lineage>
        <taxon>Bacteria</taxon>
        <taxon>Pseudomonadati</taxon>
        <taxon>Pseudomonadota</taxon>
        <taxon>Alphaproteobacteria</taxon>
        <taxon>Rhodobacterales</taxon>
        <taxon>Paracoccaceae</taxon>
        <taxon>Cereibacter</taxon>
    </lineage>
</organism>
<protein>
    <submittedName>
        <fullName evidence="1">Uncharacterized protein</fullName>
    </submittedName>
</protein>
<evidence type="ECO:0000313" key="2">
    <source>
        <dbReference type="Proteomes" id="UP000219467"/>
    </source>
</evidence>
<sequence length="103" mass="10549">MTLGRRLSRLEGKRGAAAVGPSVIFLCEAESGEPLAAMLMGGGTLTREDGETVEAFTARANAGGAGAVFLPDNGRDALATGKAPRWASGALVEKALREKHAPD</sequence>
<dbReference type="OrthoDB" id="7875305at2"/>
<accession>A0A285CNA8</accession>
<proteinExistence type="predicted"/>